<dbReference type="AlphaFoldDB" id="A0A8H3JAP8"/>
<dbReference type="InterPro" id="IPR033749">
    <property type="entry name" value="Polyprenyl_synt_CS"/>
</dbReference>
<dbReference type="Gene3D" id="1.10.600.10">
    <property type="entry name" value="Farnesyl Diphosphate Synthase"/>
    <property type="match status" value="2"/>
</dbReference>
<keyword evidence="5" id="KW-1185">Reference proteome</keyword>
<dbReference type="Pfam" id="PF19086">
    <property type="entry name" value="Terpene_syn_C_2"/>
    <property type="match status" value="1"/>
</dbReference>
<dbReference type="Pfam" id="PF00348">
    <property type="entry name" value="polyprenyl_synt"/>
    <property type="match status" value="1"/>
</dbReference>
<sequence>MDKEDNDKKFRVELGQAQDKSGFGFIDYWTCSNSETEAISSTKSFSTWFLWSFMLHSVTQSSDMEYKHSVIIDPSNYETEGLCDGIPLRMNTHSDLEDIGTIRAQQDWSWLVSKVENYRGGLGPKYSFMSVSVPECLPERLEIISYANEFAFLHDDITDNVDQEKGDVENDQTMAAFREGAQTGAIKSEKSGKNQIQSKMLLEMLALDRERALTTMKAWAKFVEIASGRQHHTRFATLDEYIPYRIMDVGEMFWFGMVTFGMAITIPEEEMDSCRGIMRYAWMAAGLTNDLFSWQKEYEASHRNGQPDVVNAIWVLMGEHSISVDEAKELCRTKIKDCVAKYRIVVEDTKKRTDLSLDLRKYVEAMQYSLSGNVVWSLLCPRYHAEANYNQLQLSRMKHGVCKKPLDPTRGPELASSPSLTNSAKMSNGIKNADGVNGANNGYGDHGNHGANGLGTVNGIDKKRKVQVDETGGVRIGKPRIDVQIDKIDYLKMGRDLPDLGDEVGDLDYIDCLRIRFTDLLVHDQIVSAPFEYLTSLPSKGVRDQAIDAFNVWIKAPSDSLTIIKTVVGRLHNASLMLDDFEDSSPLRRGRPATHAIFGAAQTINSANYWILKALDEVRRLGDSETLTIFIDEIRNLYIGQSFDLYWTYNVECPTVEEHLKMIDNKTGGLFRLLSRLMLAHSTVNPEMDLGDLPTLLGRYFQIRDDYQNLVSADYTKAKGFCEDLDEGKYSLPIIHTLQSSHSAMQLRSIFMQRRVAGKSKFEHKQLVLDHLKRNRSLEFTVSVLSSLHAEMNRTIKRVEMACGMENFPMRLLVNMLSI</sequence>
<organism evidence="4 5">
    <name type="scientific">Alectoria fallacina</name>
    <dbReference type="NCBI Taxonomy" id="1903189"/>
    <lineage>
        <taxon>Eukaryota</taxon>
        <taxon>Fungi</taxon>
        <taxon>Dikarya</taxon>
        <taxon>Ascomycota</taxon>
        <taxon>Pezizomycotina</taxon>
        <taxon>Lecanoromycetes</taxon>
        <taxon>OSLEUM clade</taxon>
        <taxon>Lecanoromycetidae</taxon>
        <taxon>Lecanorales</taxon>
        <taxon>Lecanorineae</taxon>
        <taxon>Parmeliaceae</taxon>
        <taxon>Alectoria</taxon>
    </lineage>
</organism>
<dbReference type="GO" id="GO:0043386">
    <property type="term" value="P:mycotoxin biosynthetic process"/>
    <property type="evidence" value="ECO:0007669"/>
    <property type="project" value="UniProtKB-ARBA"/>
</dbReference>
<name>A0A8H3JAP8_9LECA</name>
<dbReference type="GO" id="GO:0004659">
    <property type="term" value="F:prenyltransferase activity"/>
    <property type="evidence" value="ECO:0007669"/>
    <property type="project" value="InterPro"/>
</dbReference>
<dbReference type="PANTHER" id="PTHR12001:SF72">
    <property type="entry name" value="THIJ_PFPI FAMILY PROTEIN (AFU_ORTHOLOGUE AFUA_3G01210)-RELATED"/>
    <property type="match status" value="1"/>
</dbReference>
<dbReference type="GO" id="GO:0046872">
    <property type="term" value="F:metal ion binding"/>
    <property type="evidence" value="ECO:0007669"/>
    <property type="project" value="UniProtKB-KW"/>
</dbReference>
<dbReference type="EMBL" id="CAJPDR010001087">
    <property type="protein sequence ID" value="CAF9943523.1"/>
    <property type="molecule type" value="Genomic_DNA"/>
</dbReference>
<dbReference type="OrthoDB" id="6921389at2759"/>
<evidence type="ECO:0000256" key="1">
    <source>
        <dbReference type="ARBA" id="ARBA00022679"/>
    </source>
</evidence>
<evidence type="ECO:0000256" key="2">
    <source>
        <dbReference type="ARBA" id="ARBA00022723"/>
    </source>
</evidence>
<protein>
    <submittedName>
        <fullName evidence="4">Uncharacterized protein</fullName>
    </submittedName>
</protein>
<dbReference type="InterPro" id="IPR000092">
    <property type="entry name" value="Polyprenyl_synt"/>
</dbReference>
<evidence type="ECO:0000256" key="3">
    <source>
        <dbReference type="ARBA" id="ARBA00022842"/>
    </source>
</evidence>
<dbReference type="InterPro" id="IPR008949">
    <property type="entry name" value="Isoprenoid_synthase_dom_sf"/>
</dbReference>
<evidence type="ECO:0000313" key="5">
    <source>
        <dbReference type="Proteomes" id="UP000664203"/>
    </source>
</evidence>
<keyword evidence="2" id="KW-0479">Metal-binding</keyword>
<evidence type="ECO:0000313" key="4">
    <source>
        <dbReference type="EMBL" id="CAF9943523.1"/>
    </source>
</evidence>
<dbReference type="PANTHER" id="PTHR12001">
    <property type="entry name" value="GERANYLGERANYL PYROPHOSPHATE SYNTHASE"/>
    <property type="match status" value="1"/>
</dbReference>
<dbReference type="SUPFAM" id="SSF48576">
    <property type="entry name" value="Terpenoid synthases"/>
    <property type="match status" value="2"/>
</dbReference>
<dbReference type="GO" id="GO:0008299">
    <property type="term" value="P:isoprenoid biosynthetic process"/>
    <property type="evidence" value="ECO:0007669"/>
    <property type="project" value="InterPro"/>
</dbReference>
<keyword evidence="1" id="KW-0808">Transferase</keyword>
<accession>A0A8H3JAP8</accession>
<dbReference type="CDD" id="cd00685">
    <property type="entry name" value="Trans_IPPS_HT"/>
    <property type="match status" value="1"/>
</dbReference>
<dbReference type="SFLD" id="SFLDS00005">
    <property type="entry name" value="Isoprenoid_Synthase_Type_I"/>
    <property type="match status" value="1"/>
</dbReference>
<gene>
    <name evidence="4" type="ORF">ALECFALPRED_000542</name>
</gene>
<dbReference type="PROSITE" id="PS00723">
    <property type="entry name" value="POLYPRENYL_SYNTHASE_1"/>
    <property type="match status" value="1"/>
</dbReference>
<dbReference type="PROSITE" id="PS00444">
    <property type="entry name" value="POLYPRENYL_SYNTHASE_2"/>
    <property type="match status" value="1"/>
</dbReference>
<comment type="caution">
    <text evidence="4">The sequence shown here is derived from an EMBL/GenBank/DDBJ whole genome shotgun (WGS) entry which is preliminary data.</text>
</comment>
<dbReference type="Proteomes" id="UP000664203">
    <property type="component" value="Unassembled WGS sequence"/>
</dbReference>
<dbReference type="GO" id="GO:0046165">
    <property type="term" value="P:alcohol biosynthetic process"/>
    <property type="evidence" value="ECO:0007669"/>
    <property type="project" value="UniProtKB-ARBA"/>
</dbReference>
<proteinExistence type="predicted"/>
<reference evidence="4" key="1">
    <citation type="submission" date="2021-03" db="EMBL/GenBank/DDBJ databases">
        <authorList>
            <person name="Tagirdzhanova G."/>
        </authorList>
    </citation>
    <scope>NUCLEOTIDE SEQUENCE</scope>
</reference>
<keyword evidence="3" id="KW-0460">Magnesium</keyword>